<dbReference type="RefSeq" id="WP_345394016.1">
    <property type="nucleotide sequence ID" value="NZ_BAABLA010000021.1"/>
</dbReference>
<protein>
    <submittedName>
        <fullName evidence="1">Uncharacterized protein</fullName>
    </submittedName>
</protein>
<gene>
    <name evidence="1" type="ORF">ACFQGD_22955</name>
</gene>
<accession>A0ABW2C646</accession>
<reference evidence="2" key="1">
    <citation type="journal article" date="2019" name="Int. J. Syst. Evol. Microbiol.">
        <title>The Global Catalogue of Microorganisms (GCM) 10K type strain sequencing project: providing services to taxonomists for standard genome sequencing and annotation.</title>
        <authorList>
            <consortium name="The Broad Institute Genomics Platform"/>
            <consortium name="The Broad Institute Genome Sequencing Center for Infectious Disease"/>
            <person name="Wu L."/>
            <person name="Ma J."/>
        </authorList>
    </citation>
    <scope>NUCLEOTIDE SEQUENCE [LARGE SCALE GENOMIC DNA]</scope>
    <source>
        <strain evidence="2">KCTC 32255</strain>
    </source>
</reference>
<organism evidence="1 2">
    <name type="scientific">Haloechinothrix salitolerans</name>
    <dbReference type="NCBI Taxonomy" id="926830"/>
    <lineage>
        <taxon>Bacteria</taxon>
        <taxon>Bacillati</taxon>
        <taxon>Actinomycetota</taxon>
        <taxon>Actinomycetes</taxon>
        <taxon>Pseudonocardiales</taxon>
        <taxon>Pseudonocardiaceae</taxon>
        <taxon>Haloechinothrix</taxon>
    </lineage>
</organism>
<sequence>MIKRGYTDVDVRNDAAWPRGFAPEEQMPPEIRRAERLRGRETGYRLAESLIAHGVPVETAALLMAVPHEERSEQRQWTVRVQEAELAGDTRLCSMPVRGCREHGDTLVWRAGQWRCRVPKCRGYRPAKHQRRHCDHRAVAVIDYPSGHQRRVCAGHLASERAVWADAPEGVTIRVMARLAVLDGAGAGR</sequence>
<proteinExistence type="predicted"/>
<dbReference type="Proteomes" id="UP001596337">
    <property type="component" value="Unassembled WGS sequence"/>
</dbReference>
<comment type="caution">
    <text evidence="1">The sequence shown here is derived from an EMBL/GenBank/DDBJ whole genome shotgun (WGS) entry which is preliminary data.</text>
</comment>
<keyword evidence="2" id="KW-1185">Reference proteome</keyword>
<evidence type="ECO:0000313" key="2">
    <source>
        <dbReference type="Proteomes" id="UP001596337"/>
    </source>
</evidence>
<dbReference type="EMBL" id="JBHSXX010000001">
    <property type="protein sequence ID" value="MFC6870005.1"/>
    <property type="molecule type" value="Genomic_DNA"/>
</dbReference>
<evidence type="ECO:0000313" key="1">
    <source>
        <dbReference type="EMBL" id="MFC6870005.1"/>
    </source>
</evidence>
<name>A0ABW2C646_9PSEU</name>